<evidence type="ECO:0000256" key="2">
    <source>
        <dbReference type="ARBA" id="ARBA00022475"/>
    </source>
</evidence>
<keyword evidence="3 6" id="KW-0812">Transmembrane</keyword>
<dbReference type="AlphaFoldDB" id="A0AAN0MEK1"/>
<evidence type="ECO:0000256" key="4">
    <source>
        <dbReference type="ARBA" id="ARBA00022989"/>
    </source>
</evidence>
<keyword evidence="2" id="KW-1003">Cell membrane</keyword>
<dbReference type="EMBL" id="AP028056">
    <property type="protein sequence ID" value="BEH01063.1"/>
    <property type="molecule type" value="Genomic_DNA"/>
</dbReference>
<feature type="domain" description="ABC3 transporter permease C-terminal" evidence="7">
    <location>
        <begin position="273"/>
        <end position="386"/>
    </location>
</feature>
<evidence type="ECO:0000313" key="8">
    <source>
        <dbReference type="EMBL" id="BEH01063.1"/>
    </source>
</evidence>
<feature type="transmembrane region" description="Helical" evidence="6">
    <location>
        <begin position="432"/>
        <end position="455"/>
    </location>
</feature>
<organism evidence="8 9">
    <name type="scientific">Brooklawnia propionicigenes</name>
    <dbReference type="NCBI Taxonomy" id="3041175"/>
    <lineage>
        <taxon>Bacteria</taxon>
        <taxon>Bacillati</taxon>
        <taxon>Actinomycetota</taxon>
        <taxon>Actinomycetes</taxon>
        <taxon>Propionibacteriales</taxon>
        <taxon>Propionibacteriaceae</taxon>
        <taxon>Brooklawnia</taxon>
    </lineage>
</organism>
<evidence type="ECO:0000256" key="3">
    <source>
        <dbReference type="ARBA" id="ARBA00022692"/>
    </source>
</evidence>
<keyword evidence="4 6" id="KW-1133">Transmembrane helix</keyword>
<evidence type="ECO:0000259" key="7">
    <source>
        <dbReference type="Pfam" id="PF02687"/>
    </source>
</evidence>
<protein>
    <recommendedName>
        <fullName evidence="7">ABC3 transporter permease C-terminal domain-containing protein</fullName>
    </recommendedName>
</protein>
<feature type="transmembrane region" description="Helical" evidence="6">
    <location>
        <begin position="360"/>
        <end position="388"/>
    </location>
</feature>
<evidence type="ECO:0000256" key="5">
    <source>
        <dbReference type="ARBA" id="ARBA00023136"/>
    </source>
</evidence>
<comment type="subcellular location">
    <subcellularLocation>
        <location evidence="1">Cell membrane</location>
        <topology evidence="1">Multi-pass membrane protein</topology>
    </subcellularLocation>
</comment>
<feature type="transmembrane region" description="Helical" evidence="6">
    <location>
        <begin position="697"/>
        <end position="719"/>
    </location>
</feature>
<dbReference type="PANTHER" id="PTHR30287">
    <property type="entry name" value="MEMBRANE COMPONENT OF PREDICTED ABC SUPERFAMILY METABOLITE UPTAKE TRANSPORTER"/>
    <property type="match status" value="1"/>
</dbReference>
<feature type="transmembrane region" description="Helical" evidence="6">
    <location>
        <begin position="266"/>
        <end position="287"/>
    </location>
</feature>
<reference evidence="8" key="1">
    <citation type="journal article" date="2024" name="Int. J. Syst. Evol. Microbiol.">
        <title>Brooklawnia propionicigenes sp. nov., a facultatively anaerobic, propionate-producing bacterium isolated from a methanogenic reactor treating waste from cattle farms.</title>
        <authorList>
            <person name="Akita Y."/>
            <person name="Ueki A."/>
            <person name="Tonouchi A."/>
            <person name="Sugawara Y."/>
            <person name="Honma S."/>
            <person name="Kaku N."/>
            <person name="Ueki K."/>
        </authorList>
    </citation>
    <scope>NUCLEOTIDE SEQUENCE</scope>
    <source>
        <strain evidence="8">SH051</strain>
    </source>
</reference>
<gene>
    <name evidence="8" type="ORF">brsh051_03440</name>
</gene>
<evidence type="ECO:0000256" key="1">
    <source>
        <dbReference type="ARBA" id="ARBA00004651"/>
    </source>
</evidence>
<dbReference type="Proteomes" id="UP001431656">
    <property type="component" value="Chromosome"/>
</dbReference>
<dbReference type="InterPro" id="IPR038766">
    <property type="entry name" value="Membrane_comp_ABC_pdt"/>
</dbReference>
<dbReference type="InterPro" id="IPR003838">
    <property type="entry name" value="ABC3_permease_C"/>
</dbReference>
<sequence>MHASGARYKRAMLRRGMAGSWTQFVAVFCMAMLSVLAYTGLEGGWRGMRVSLDDYARQSQTADIWVTLAPGVADVELPEVRDTPHVVGAESRHASVARVVTDAADTWLSLTSTEDVDFWSISLPRPVEGSTPTDGGEGVWLSEGYMDAHGFDVGDRLMIRSITGQDVQVMIRGEVLSPDQLYDVEESVFLVPEQDMFSYGYVTPATATKLWGEGWTNRTPGRVVVRADDSDAAVDALWGSIGDRASRITTRETDPHIAPAYDRVKVIRNVSVLFASLFLLVGILAMYSSTKRLVDRELKTIATLQSMGYGRGELRLHFSMFGVITGLAGSVVGLGLAPVLSRVVLASQSGQFDLPSWRVSYTLVPLVVTTLVVTACVAGGFLASGSALTDAPALLMRPGLVKVSSAAVRMRNMGSGNHWGVRWALRDTASNLMRFVMGIVGVAGCLMLLFTGFGLPDTMQNRADTSFSPTSLDYAYRVTVTGMSSRPVAIEGLGALPQYLMQIPVLTDPSDGFDRVLTILDEGDRFRQRTSDGPLPAESGLRVTEDTATRLGLAEGSRVVLDLPGDLGRLDLEVSVIVATEMPQGFFMSRAQWESLGQQFSPSAILVGDDAVPDVIQADPRVVNVVSRASQQDNAVNIRSSLGGIFNLMRVMAIILCVIVLTSLGNLTFDERRRQYATLSVLGMSSGQLRRLSSLEVLVSALIGVLLGIPGGLWFLGIYVRQVASPRLHYAPVITPRSVGIAVLIALLSACATVIPLGLRIARIDVVEALKEAE</sequence>
<dbReference type="PANTHER" id="PTHR30287:SF1">
    <property type="entry name" value="INNER MEMBRANE PROTEIN"/>
    <property type="match status" value="1"/>
</dbReference>
<feature type="transmembrane region" description="Helical" evidence="6">
    <location>
        <begin position="21"/>
        <end position="41"/>
    </location>
</feature>
<dbReference type="GO" id="GO:0005886">
    <property type="term" value="C:plasma membrane"/>
    <property type="evidence" value="ECO:0007669"/>
    <property type="project" value="UniProtKB-SubCell"/>
</dbReference>
<evidence type="ECO:0000313" key="9">
    <source>
        <dbReference type="Proteomes" id="UP001431656"/>
    </source>
</evidence>
<feature type="transmembrane region" description="Helical" evidence="6">
    <location>
        <begin position="739"/>
        <end position="759"/>
    </location>
</feature>
<dbReference type="KEGG" id="broo:brsh051_03440"/>
<keyword evidence="9" id="KW-1185">Reference proteome</keyword>
<feature type="transmembrane region" description="Helical" evidence="6">
    <location>
        <begin position="316"/>
        <end position="340"/>
    </location>
</feature>
<evidence type="ECO:0000256" key="6">
    <source>
        <dbReference type="SAM" id="Phobius"/>
    </source>
</evidence>
<dbReference type="Pfam" id="PF02687">
    <property type="entry name" value="FtsX"/>
    <property type="match status" value="2"/>
</dbReference>
<proteinExistence type="predicted"/>
<feature type="transmembrane region" description="Helical" evidence="6">
    <location>
        <begin position="648"/>
        <end position="669"/>
    </location>
</feature>
<keyword evidence="5 6" id="KW-0472">Membrane</keyword>
<feature type="domain" description="ABC3 transporter permease C-terminal" evidence="7">
    <location>
        <begin position="651"/>
        <end position="764"/>
    </location>
</feature>
<accession>A0AAN0MEK1</accession>
<name>A0AAN0MEK1_9ACTN</name>